<organism evidence="1 2">
    <name type="scientific">Nelumbo nucifera</name>
    <name type="common">Sacred lotus</name>
    <dbReference type="NCBI Taxonomy" id="4432"/>
    <lineage>
        <taxon>Eukaryota</taxon>
        <taxon>Viridiplantae</taxon>
        <taxon>Streptophyta</taxon>
        <taxon>Embryophyta</taxon>
        <taxon>Tracheophyta</taxon>
        <taxon>Spermatophyta</taxon>
        <taxon>Magnoliopsida</taxon>
        <taxon>Proteales</taxon>
        <taxon>Nelumbonaceae</taxon>
        <taxon>Nelumbo</taxon>
    </lineage>
</organism>
<dbReference type="AlphaFoldDB" id="A0A822ZE03"/>
<evidence type="ECO:0000313" key="1">
    <source>
        <dbReference type="EMBL" id="DAD41679.1"/>
    </source>
</evidence>
<gene>
    <name evidence="1" type="ORF">HUJ06_016002</name>
</gene>
<comment type="caution">
    <text evidence="1">The sequence shown here is derived from an EMBL/GenBank/DDBJ whole genome shotgun (WGS) entry which is preliminary data.</text>
</comment>
<proteinExistence type="predicted"/>
<evidence type="ECO:0000313" key="2">
    <source>
        <dbReference type="Proteomes" id="UP000607653"/>
    </source>
</evidence>
<keyword evidence="2" id="KW-1185">Reference proteome</keyword>
<dbReference type="Proteomes" id="UP000607653">
    <property type="component" value="Unassembled WGS sequence"/>
</dbReference>
<protein>
    <submittedName>
        <fullName evidence="1">Uncharacterized protein</fullName>
    </submittedName>
</protein>
<sequence length="44" mass="5204">MKRVLEDFRLCWLKIYHENAISKRILEEKSLIPLGTLCCIEKAV</sequence>
<accession>A0A822ZE03</accession>
<reference evidence="1 2" key="1">
    <citation type="journal article" date="2020" name="Mol. Biol. Evol.">
        <title>Distinct Expression and Methylation Patterns for Genes with Different Fates following a Single Whole-Genome Duplication in Flowering Plants.</title>
        <authorList>
            <person name="Shi T."/>
            <person name="Rahmani R.S."/>
            <person name="Gugger P.F."/>
            <person name="Wang M."/>
            <person name="Li H."/>
            <person name="Zhang Y."/>
            <person name="Li Z."/>
            <person name="Wang Q."/>
            <person name="Van de Peer Y."/>
            <person name="Marchal K."/>
            <person name="Chen J."/>
        </authorList>
    </citation>
    <scope>NUCLEOTIDE SEQUENCE [LARGE SCALE GENOMIC DNA]</scope>
    <source>
        <tissue evidence="1">Leaf</tissue>
    </source>
</reference>
<name>A0A822ZE03_NELNU</name>
<dbReference type="EMBL" id="DUZY01000005">
    <property type="protein sequence ID" value="DAD41679.1"/>
    <property type="molecule type" value="Genomic_DNA"/>
</dbReference>